<sequence length="348" mass="37714">MIVSEGTPMTNGEVYALLRRRRDERNAKLLPSFGLQFTGQTNSPHPQQRMSSQKGGHGLASTTHNALFLPPQVLVEGAHGPSGASGAMTMRKASESATIFSSPVASHLVVLVTEVCVLRYLNCSATISGANGLRSLYGPTSLHTSGIDASGRPPTNEEEKASIAGGGTALVASAAADNEERERLAHLLRKYRPGTVGHVRALEALLRSWEHNGYDNERRSAMRVKDVFRTARQRLQPNCLDGNGGNYALAGLKEGKPSQRSSESFRTLFAPPSIPLAIFMEHRSTGGNESHASGVRREWTEKDVLQLVLAKPRDSLDVNRALDDFEGCAGYDEELVTLLEEQIVQAFV</sequence>
<protein>
    <submittedName>
        <fullName evidence="2">Uncharacterized protein</fullName>
    </submittedName>
</protein>
<evidence type="ECO:0000313" key="2">
    <source>
        <dbReference type="EMBL" id="CCC47013.1"/>
    </source>
</evidence>
<name>G0TST5_TRYVY</name>
<feature type="region of interest" description="Disordered" evidence="1">
    <location>
        <begin position="35"/>
        <end position="59"/>
    </location>
</feature>
<evidence type="ECO:0000256" key="1">
    <source>
        <dbReference type="SAM" id="MobiDB-lite"/>
    </source>
</evidence>
<accession>G0TST5</accession>
<dbReference type="VEuPathDB" id="TriTrypDB:TvY486_0302000"/>
<reference evidence="2" key="1">
    <citation type="journal article" date="2012" name="Proc. Natl. Acad. Sci. U.S.A.">
        <title>Antigenic diversity is generated by distinct evolutionary mechanisms in African trypanosome species.</title>
        <authorList>
            <person name="Jackson A.P."/>
            <person name="Berry A."/>
            <person name="Aslett M."/>
            <person name="Allison H.C."/>
            <person name="Burton P."/>
            <person name="Vavrova-Anderson J."/>
            <person name="Brown R."/>
            <person name="Browne H."/>
            <person name="Corton N."/>
            <person name="Hauser H."/>
            <person name="Gamble J."/>
            <person name="Gilderthorp R."/>
            <person name="Marcello L."/>
            <person name="McQuillan J."/>
            <person name="Otto T.D."/>
            <person name="Quail M.A."/>
            <person name="Sanders M.J."/>
            <person name="van Tonder A."/>
            <person name="Ginger M.L."/>
            <person name="Field M.C."/>
            <person name="Barry J.D."/>
            <person name="Hertz-Fowler C."/>
            <person name="Berriman M."/>
        </authorList>
    </citation>
    <scope>NUCLEOTIDE SEQUENCE</scope>
    <source>
        <strain evidence="2">Y486</strain>
    </source>
</reference>
<gene>
    <name evidence="2" type="ORF">TVY486_0302000</name>
</gene>
<dbReference type="OMA" id="MTNGEVY"/>
<dbReference type="AlphaFoldDB" id="G0TST5"/>
<dbReference type="EMBL" id="HE573019">
    <property type="protein sequence ID" value="CCC47013.1"/>
    <property type="molecule type" value="Genomic_DNA"/>
</dbReference>
<organism evidence="2">
    <name type="scientific">Trypanosoma vivax (strain Y486)</name>
    <dbReference type="NCBI Taxonomy" id="1055687"/>
    <lineage>
        <taxon>Eukaryota</taxon>
        <taxon>Discoba</taxon>
        <taxon>Euglenozoa</taxon>
        <taxon>Kinetoplastea</taxon>
        <taxon>Metakinetoplastina</taxon>
        <taxon>Trypanosomatida</taxon>
        <taxon>Trypanosomatidae</taxon>
        <taxon>Trypanosoma</taxon>
        <taxon>Duttonella</taxon>
    </lineage>
</organism>
<proteinExistence type="predicted"/>